<dbReference type="InterPro" id="IPR013087">
    <property type="entry name" value="Znf_C2H2_type"/>
</dbReference>
<organism evidence="3 4">
    <name type="scientific">Lepeophtheirus salmonis</name>
    <name type="common">Salmon louse</name>
    <name type="synonym">Caligus salmonis</name>
    <dbReference type="NCBI Taxonomy" id="72036"/>
    <lineage>
        <taxon>Eukaryota</taxon>
        <taxon>Metazoa</taxon>
        <taxon>Ecdysozoa</taxon>
        <taxon>Arthropoda</taxon>
        <taxon>Crustacea</taxon>
        <taxon>Multicrustacea</taxon>
        <taxon>Hexanauplia</taxon>
        <taxon>Copepoda</taxon>
        <taxon>Siphonostomatoida</taxon>
        <taxon>Caligidae</taxon>
        <taxon>Lepeophtheirus</taxon>
    </lineage>
</organism>
<feature type="region of interest" description="Disordered" evidence="1">
    <location>
        <begin position="631"/>
        <end position="670"/>
    </location>
</feature>
<dbReference type="Proteomes" id="UP000675881">
    <property type="component" value="Chromosome 8"/>
</dbReference>
<feature type="domain" description="C2H2-type" evidence="2">
    <location>
        <begin position="512"/>
        <end position="533"/>
    </location>
</feature>
<proteinExistence type="predicted"/>
<dbReference type="Gene3D" id="3.30.160.60">
    <property type="entry name" value="Classic Zinc Finger"/>
    <property type="match status" value="1"/>
</dbReference>
<dbReference type="PANTHER" id="PTHR13491">
    <property type="entry name" value="ZCCHC10 PROTEIN"/>
    <property type="match status" value="1"/>
</dbReference>
<dbReference type="InterPro" id="IPR039715">
    <property type="entry name" value="ZCCHC10"/>
</dbReference>
<evidence type="ECO:0000313" key="3">
    <source>
        <dbReference type="EMBL" id="CAF3027741.1"/>
    </source>
</evidence>
<evidence type="ECO:0000313" key="4">
    <source>
        <dbReference type="Proteomes" id="UP000675881"/>
    </source>
</evidence>
<keyword evidence="4" id="KW-1185">Reference proteome</keyword>
<evidence type="ECO:0000256" key="1">
    <source>
        <dbReference type="SAM" id="MobiDB-lite"/>
    </source>
</evidence>
<feature type="region of interest" description="Disordered" evidence="1">
    <location>
        <begin position="232"/>
        <end position="284"/>
    </location>
</feature>
<dbReference type="AlphaFoldDB" id="A0A7R8D4W7"/>
<feature type="compositionally biased region" description="Low complexity" evidence="1">
    <location>
        <begin position="440"/>
        <end position="457"/>
    </location>
</feature>
<dbReference type="SMART" id="SM00355">
    <property type="entry name" value="ZnF_C2H2"/>
    <property type="match status" value="3"/>
</dbReference>
<accession>A0A7R8D4W7</accession>
<evidence type="ECO:0000259" key="2">
    <source>
        <dbReference type="PROSITE" id="PS00028"/>
    </source>
</evidence>
<dbReference type="PROSITE" id="PS00028">
    <property type="entry name" value="ZINC_FINGER_C2H2_1"/>
    <property type="match status" value="2"/>
</dbReference>
<feature type="compositionally biased region" description="Low complexity" evidence="1">
    <location>
        <begin position="648"/>
        <end position="664"/>
    </location>
</feature>
<feature type="compositionally biased region" description="Low complexity" evidence="1">
    <location>
        <begin position="232"/>
        <end position="281"/>
    </location>
</feature>
<protein>
    <submittedName>
        <fullName evidence="3">(salmon louse) hypothetical protein</fullName>
    </submittedName>
</protein>
<sequence>MADERKRIEVASLLHAGFPFVDLIKNTRVSSATSNKPKKKDSNEVKEAFSANLKLSMSDYIKDKNISHFIVSKVIKNEAGKSLRPREHSLLTEAHLKKSIKNNTNDMISIISSTIMNTLPSEMLSPFVHRESRSSPNKEAQHSTLVQRSAISSEYETDLKRHIGSQHQFHQLSDYWKDQEDCPYCGKNFEYRLEFFKHVCDLHNFVFHFGGEDLRNYVESKTYLQVLLRESNSGGRSSSSDGRSGSSSGCSGMASSASSSSCSSSSTSTPSSTSSSSLNGSTHHHPKTILSPGVLFGIAIQNSAAAAAAAAGSSSSCFICDKQREFRDGLFSRSRSSGCLPLHLLQLQQQQQHQVHQQQQVAAAQQQHHLLQQQHHLQQLQQHHHQVQQVQQQQQQQQAAAAQQQQSGGGKTKQAKKQRVGGRSFMCYVCQHESGPSTKAPTSLTTSHSASSATGTSNPEKPKPTVWDTSGESIARFSSSCPENESNALQYHTTRKPYNVYTRQVNKDDLICMYCNKQLSTLTVLKQHIISSHLYSKMNKEYGHVSNKCPFCEKTFNNHHDKGGIMMHIGAKHNKILDFVPHEIALQLQRLNVKDEMESRAAAAAAAAQSQVHAQAAAAAAAAAAVSAAHQVQPSSRTSSTILQPQEAHQQSAHGQQQSHSSAAYKHETS</sequence>
<feature type="domain" description="C2H2-type" evidence="2">
    <location>
        <begin position="182"/>
        <end position="203"/>
    </location>
</feature>
<feature type="compositionally biased region" description="Polar residues" evidence="1">
    <location>
        <begin position="634"/>
        <end position="644"/>
    </location>
</feature>
<reference evidence="3" key="1">
    <citation type="submission" date="2021-02" db="EMBL/GenBank/DDBJ databases">
        <authorList>
            <person name="Bekaert M."/>
        </authorList>
    </citation>
    <scope>NUCLEOTIDE SEQUENCE</scope>
    <source>
        <strain evidence="3">IoA-00</strain>
    </source>
</reference>
<name>A0A7R8D4W7_LEPSM</name>
<dbReference type="PANTHER" id="PTHR13491:SF0">
    <property type="entry name" value="ZINC FINGER CCHC DOMAIN-CONTAINING PROTEIN 10"/>
    <property type="match status" value="1"/>
</dbReference>
<gene>
    <name evidence="3" type="ORF">LSAA_13741</name>
</gene>
<feature type="region of interest" description="Disordered" evidence="1">
    <location>
        <begin position="374"/>
        <end position="394"/>
    </location>
</feature>
<dbReference type="EMBL" id="HG994587">
    <property type="protein sequence ID" value="CAF3027741.1"/>
    <property type="molecule type" value="Genomic_DNA"/>
</dbReference>
<feature type="region of interest" description="Disordered" evidence="1">
    <location>
        <begin position="434"/>
        <end position="469"/>
    </location>
</feature>